<sequence length="566" mass="66155">MAGGLLNLIAVGNQNIILNGNPSKSFFKAKYSKYTNFGLQKYRVDQQGQTNIHLTQNTNVSFKMPRYGDLLLDTYLVIKLPNIWSPVYKHIENSIPEYRPYEFQWIKNIGSQLIEEVTFTIGGRTIQKFSGNYLRNAVERDFDNAKKELFNIMTGNVSELNDPANYSNRGNNYPNAFRMDDANLDPIEPSISSHNLFIPLNTWFSLLTSMALPLVCLQYAELEIHFTLKPLQSLFTIKDVLYDLPYNNYNEIPRIQAEQNKDRRYGFYRFIQQPPIRDIVEETVYEDQRTNINADIHLITTQCFLDTIERTLFANNTQEYLIKEVYEYKFEKVNKSNKINLESNGLISNWMWYNQRDDVYKRNEWSNYTNWPYENILPNSLQKLTSTVSGNTPVFYTTNNIYQTNDTSKNIFITGYQPSIYEQTNKKEIMKEFAIIMDGKYRENSLPMGVYDKIEKYNKTQGNSCDGLYHYNFSLSTDQRKYQPSGAFNTNKFKNIEFEFNNHSNPPLDLSNVTFTTICDPETGDVIATSKEPTSIYTYNYNLTVMEERFNILRFQSGTADLIYSR</sequence>
<evidence type="ECO:0000313" key="1">
    <source>
        <dbReference type="EMBL" id="AGM15387.1"/>
    </source>
</evidence>
<reference evidence="1 2" key="1">
    <citation type="journal article" date="2013" name="Proc. Natl. Acad. Sci. U.S.A.">
        <title>Genome of Phaeocystis globosa virus PgV-16T highlights the common ancestry of the largest known DNA viruses infecting eukaryotes.</title>
        <authorList>
            <person name="Santini S."/>
            <person name="Jeudy S."/>
            <person name="Bartoli J."/>
            <person name="Poirot O."/>
            <person name="Lescot M."/>
            <person name="Abergel C."/>
            <person name="Barbe V."/>
            <person name="Wommack K.E."/>
            <person name="Noordeloos A.A."/>
            <person name="Brussaard C.P."/>
            <person name="Claverie J.M."/>
        </authorList>
    </citation>
    <scope>NUCLEOTIDE SEQUENCE [LARGE SCALE GENOMIC DNA]</scope>
    <source>
        <strain evidence="1 2">16T</strain>
    </source>
</reference>
<name>A0AC59EWP7_9VIRU</name>
<organism evidence="1 2">
    <name type="scientific">Phaeocystis globosa virus PgV-16T</name>
    <dbReference type="NCBI Taxonomy" id="3071227"/>
    <lineage>
        <taxon>Viruses</taxon>
        <taxon>Varidnaviria</taxon>
        <taxon>Bamfordvirae</taxon>
        <taxon>Nucleocytoviricota</taxon>
        <taxon>Megaviricetes</taxon>
        <taxon>Imitervirales</taxon>
        <taxon>Mesomimiviridae</taxon>
        <taxon>Tethysvirus</taxon>
        <taxon>Tethysvirus hollandense</taxon>
    </lineage>
</organism>
<proteinExistence type="predicted"/>
<accession>A0AC59EWP7</accession>
<evidence type="ECO:0000313" key="2">
    <source>
        <dbReference type="Proteomes" id="UP000204225"/>
    </source>
</evidence>
<dbReference type="EMBL" id="KC662249">
    <property type="protein sequence ID" value="AGM15387.1"/>
    <property type="molecule type" value="Genomic_DNA"/>
</dbReference>
<protein>
    <submittedName>
        <fullName evidence="1">Major capsid protein MCP2</fullName>
    </submittedName>
</protein>
<keyword evidence="2" id="KW-1185">Reference proteome</keyword>
<dbReference type="Proteomes" id="UP000204225">
    <property type="component" value="Segment"/>
</dbReference>
<gene>
    <name evidence="1" type="ORF">PGCG_00075</name>
</gene>